<protein>
    <submittedName>
        <fullName evidence="2">Uncharacterized protein</fullName>
    </submittedName>
</protein>
<reference evidence="2" key="1">
    <citation type="submission" date="2014-09" db="EMBL/GenBank/DDBJ databases">
        <authorList>
            <person name="Magalhaes I.L.F."/>
            <person name="Oliveira U."/>
            <person name="Santos F.R."/>
            <person name="Vidigal T.H.D.A."/>
            <person name="Brescovit A.D."/>
            <person name="Santos A.J."/>
        </authorList>
    </citation>
    <scope>NUCLEOTIDE SEQUENCE</scope>
    <source>
        <tissue evidence="2">Shoot tissue taken approximately 20 cm above the soil surface</tissue>
    </source>
</reference>
<evidence type="ECO:0000313" key="2">
    <source>
        <dbReference type="EMBL" id="JAD90860.1"/>
    </source>
</evidence>
<reference evidence="2" key="2">
    <citation type="journal article" date="2015" name="Data Brief">
        <title>Shoot transcriptome of the giant reed, Arundo donax.</title>
        <authorList>
            <person name="Barrero R.A."/>
            <person name="Guerrero F.D."/>
            <person name="Moolhuijzen P."/>
            <person name="Goolsby J.A."/>
            <person name="Tidwell J."/>
            <person name="Bellgard S.E."/>
            <person name="Bellgard M.I."/>
        </authorList>
    </citation>
    <scope>NUCLEOTIDE SEQUENCE</scope>
    <source>
        <tissue evidence="2">Shoot tissue taken approximately 20 cm above the soil surface</tissue>
    </source>
</reference>
<evidence type="ECO:0000256" key="1">
    <source>
        <dbReference type="SAM" id="MobiDB-lite"/>
    </source>
</evidence>
<name>A0A0A9DYV8_ARUDO</name>
<sequence length="60" mass="6070">MVGPCGGGDGVGVGFRDGGGSWAGGCGDGVSEERGGQRSSVLGWQPPGLPLLSRLWLWLQ</sequence>
<dbReference type="EMBL" id="GBRH01207035">
    <property type="protein sequence ID" value="JAD90860.1"/>
    <property type="molecule type" value="Transcribed_RNA"/>
</dbReference>
<proteinExistence type="predicted"/>
<accession>A0A0A9DYV8</accession>
<dbReference type="AlphaFoldDB" id="A0A0A9DYV8"/>
<feature type="region of interest" description="Disordered" evidence="1">
    <location>
        <begin position="24"/>
        <end position="47"/>
    </location>
</feature>
<organism evidence="2">
    <name type="scientific">Arundo donax</name>
    <name type="common">Giant reed</name>
    <name type="synonym">Donax arundinaceus</name>
    <dbReference type="NCBI Taxonomy" id="35708"/>
    <lineage>
        <taxon>Eukaryota</taxon>
        <taxon>Viridiplantae</taxon>
        <taxon>Streptophyta</taxon>
        <taxon>Embryophyta</taxon>
        <taxon>Tracheophyta</taxon>
        <taxon>Spermatophyta</taxon>
        <taxon>Magnoliopsida</taxon>
        <taxon>Liliopsida</taxon>
        <taxon>Poales</taxon>
        <taxon>Poaceae</taxon>
        <taxon>PACMAD clade</taxon>
        <taxon>Arundinoideae</taxon>
        <taxon>Arundineae</taxon>
        <taxon>Arundo</taxon>
    </lineage>
</organism>